<evidence type="ECO:0000256" key="4">
    <source>
        <dbReference type="ARBA" id="ARBA00022989"/>
    </source>
</evidence>
<evidence type="ECO:0000313" key="7">
    <source>
        <dbReference type="EMBL" id="EES51741.1"/>
    </source>
</evidence>
<feature type="transmembrane region" description="Helical" evidence="6">
    <location>
        <begin position="174"/>
        <end position="192"/>
    </location>
</feature>
<feature type="transmembrane region" description="Helical" evidence="6">
    <location>
        <begin position="358"/>
        <end position="378"/>
    </location>
</feature>
<evidence type="ECO:0000256" key="3">
    <source>
        <dbReference type="ARBA" id="ARBA00022692"/>
    </source>
</evidence>
<feature type="transmembrane region" description="Helical" evidence="6">
    <location>
        <begin position="65"/>
        <end position="86"/>
    </location>
</feature>
<comment type="subcellular location">
    <subcellularLocation>
        <location evidence="1">Membrane</location>
        <topology evidence="1">Multi-pass membrane protein</topology>
    </subcellularLocation>
</comment>
<feature type="transmembrane region" description="Helical" evidence="6">
    <location>
        <begin position="98"/>
        <end position="123"/>
    </location>
</feature>
<dbReference type="PANTHER" id="PTHR30569:SF0">
    <property type="entry name" value="CYTOSINE PERMEASE"/>
    <property type="match status" value="1"/>
</dbReference>
<evidence type="ECO:0000256" key="1">
    <source>
        <dbReference type="ARBA" id="ARBA00004141"/>
    </source>
</evidence>
<evidence type="ECO:0000313" key="8">
    <source>
        <dbReference type="Proteomes" id="UP000009374"/>
    </source>
</evidence>
<evidence type="ECO:0000256" key="6">
    <source>
        <dbReference type="SAM" id="Phobius"/>
    </source>
</evidence>
<keyword evidence="5 6" id="KW-0472">Membrane</keyword>
<evidence type="ECO:0000256" key="5">
    <source>
        <dbReference type="ARBA" id="ARBA00023136"/>
    </source>
</evidence>
<sequence length="468" mass="49937">MGQWRSDHAGIRPLAQSEKNYGFMDLFWNWFGDSANASSWYFGGLLALAGLPVLLWNTFLLTPLIILPWATLAWISARTGATTVVLARPALGEREGTLFVGVAETFVQLGWTTVTTYIGALSLVHIHHGPQGSLNGSSASSSMVSAILAIALVQGAVAAAGAEAIRLLKWVSSLLLLLLGGIESVSLVRHFGVAPLLSPPPPSSAPFSPLRLFDISFVNIWTWLQVGDFGRFSKTEKGAFFGSWLGLWAGQAWFVMVGAMAVIGLGLATGHLDASDSDPSRLMERLGLSWVALSVIFLSCVSVSASNLYGAGMGLLSLISGHRAPSPLKALAIVSVLQIFTAFIPLFFASFIGFFTDFLTAIGGLFIPLWSLVLAEAFRNSRKKKREGGPAPDASLYWTPRKVNLAGWLSLAIGAGFYYAAHHLWPALTAKTGLTIPAILLTAGSYLGLARILAQSPPSQMDPPETPL</sequence>
<feature type="transmembrane region" description="Helical" evidence="6">
    <location>
        <begin position="40"/>
        <end position="59"/>
    </location>
</feature>
<protein>
    <submittedName>
        <fullName evidence="7">Probable purine-cytosine permease</fullName>
    </submittedName>
</protein>
<dbReference type="AlphaFoldDB" id="C6I050"/>
<feature type="transmembrane region" description="Helical" evidence="6">
    <location>
        <begin position="330"/>
        <end position="352"/>
    </location>
</feature>
<feature type="transmembrane region" description="Helical" evidence="6">
    <location>
        <begin position="212"/>
        <end position="232"/>
    </location>
</feature>
<organism evidence="7 8">
    <name type="scientific">Leptospirillum ferrodiazotrophum</name>
    <dbReference type="NCBI Taxonomy" id="412449"/>
    <lineage>
        <taxon>Bacteria</taxon>
        <taxon>Pseudomonadati</taxon>
        <taxon>Nitrospirota</taxon>
        <taxon>Nitrospiria</taxon>
        <taxon>Nitrospirales</taxon>
        <taxon>Nitrospiraceae</taxon>
        <taxon>Leptospirillum</taxon>
    </lineage>
</organism>
<keyword evidence="4 6" id="KW-1133">Transmembrane helix</keyword>
<dbReference type="EMBL" id="GG693885">
    <property type="protein sequence ID" value="EES51741.1"/>
    <property type="molecule type" value="Genomic_DNA"/>
</dbReference>
<keyword evidence="3 6" id="KW-0812">Transmembrane</keyword>
<dbReference type="GO" id="GO:0005886">
    <property type="term" value="C:plasma membrane"/>
    <property type="evidence" value="ECO:0007669"/>
    <property type="project" value="TreeGrafter"/>
</dbReference>
<evidence type="ECO:0000256" key="2">
    <source>
        <dbReference type="ARBA" id="ARBA00008974"/>
    </source>
</evidence>
<reference evidence="7 8" key="1">
    <citation type="journal article" date="2009" name="Appl. Environ. Microbiol.">
        <title>Community genomic and proteomic analyses of chemoautotrophic iron-oxidizing "Leptospirillum rubarum" (Group II) and "Leptospirillum ferrodiazotrophum" (Group III) bacteria in acid mine drainage biofilms.</title>
        <authorList>
            <person name="Goltsman D.S."/>
            <person name="Denef V.J."/>
            <person name="Singer S.W."/>
            <person name="VerBerkmoes N.C."/>
            <person name="Lefsrud M."/>
            <person name="Mueller R.S."/>
            <person name="Dick G.J."/>
            <person name="Sun C.L."/>
            <person name="Wheeler K.E."/>
            <person name="Zemla A."/>
            <person name="Baker B.J."/>
            <person name="Hauser L."/>
            <person name="Land M."/>
            <person name="Shah M.B."/>
            <person name="Thelen M.P."/>
            <person name="Hettich R.L."/>
            <person name="Banfield J.F."/>
        </authorList>
    </citation>
    <scope>NUCLEOTIDE SEQUENCE [LARGE SCALE GENOMIC DNA]</scope>
</reference>
<dbReference type="InterPro" id="IPR030191">
    <property type="entry name" value="CodB"/>
</dbReference>
<dbReference type="Proteomes" id="UP000009374">
    <property type="component" value="Unassembled WGS sequence"/>
</dbReference>
<feature type="transmembrane region" description="Helical" evidence="6">
    <location>
        <begin position="403"/>
        <end position="421"/>
    </location>
</feature>
<accession>C6I050</accession>
<name>C6I050_9BACT</name>
<keyword evidence="8" id="KW-1185">Reference proteome</keyword>
<dbReference type="InterPro" id="IPR001248">
    <property type="entry name" value="Pur-cyt_permease"/>
</dbReference>
<feature type="transmembrane region" description="Helical" evidence="6">
    <location>
        <begin position="433"/>
        <end position="454"/>
    </location>
</feature>
<dbReference type="Gene3D" id="1.10.4160.10">
    <property type="entry name" value="Hydantoin permease"/>
    <property type="match status" value="1"/>
</dbReference>
<gene>
    <name evidence="7" type="ORF">UBAL3_95530012</name>
</gene>
<feature type="transmembrane region" description="Helical" evidence="6">
    <location>
        <begin position="244"/>
        <end position="268"/>
    </location>
</feature>
<dbReference type="Pfam" id="PF02133">
    <property type="entry name" value="Transp_cyt_pur"/>
    <property type="match status" value="1"/>
</dbReference>
<feature type="transmembrane region" description="Helical" evidence="6">
    <location>
        <begin position="288"/>
        <end position="309"/>
    </location>
</feature>
<dbReference type="GO" id="GO:0015209">
    <property type="term" value="F:cytosine transmembrane transporter activity"/>
    <property type="evidence" value="ECO:0007669"/>
    <property type="project" value="InterPro"/>
</dbReference>
<feature type="transmembrane region" description="Helical" evidence="6">
    <location>
        <begin position="143"/>
        <end position="162"/>
    </location>
</feature>
<comment type="similarity">
    <text evidence="2">Belongs to the purine-cytosine permease (2.A.39) family.</text>
</comment>
<proteinExistence type="inferred from homology"/>
<dbReference type="PANTHER" id="PTHR30569">
    <property type="entry name" value="CYTOSINE TRANSPORTER CODB"/>
    <property type="match status" value="1"/>
</dbReference>